<dbReference type="PANTHER" id="PTHR13109:SF7">
    <property type="entry name" value="NEUROCHONDRIN"/>
    <property type="match status" value="1"/>
</dbReference>
<protein>
    <submittedName>
        <fullName evidence="1">(rape) hypothetical protein</fullName>
    </submittedName>
</protein>
<evidence type="ECO:0000313" key="1">
    <source>
        <dbReference type="EMBL" id="CAF2116189.1"/>
    </source>
</evidence>
<dbReference type="EMBL" id="HG994372">
    <property type="protein sequence ID" value="CAF2116189.1"/>
    <property type="molecule type" value="Genomic_DNA"/>
</dbReference>
<sequence length="183" mass="20064">MAEPQDEQSPSLDDCLKLLKVSSGDGGENHGVYLRLPVTVLAAFCRVPEITSSVEMVSQIPLILEIMSKERYKLLYLVSTACEVGVMALINSGGLRVIAPQMSDLPDGSHAMEVAIKILQLLVSKLSSESMNIERFFELSLVVAAVARQFAVLHNALKFEALHLLSAVFCSDYSVSFHSFNLY</sequence>
<dbReference type="Pfam" id="PF05536">
    <property type="entry name" value="Neurochondrin"/>
    <property type="match status" value="1"/>
</dbReference>
<reference evidence="1" key="1">
    <citation type="submission" date="2021-01" db="EMBL/GenBank/DDBJ databases">
        <authorList>
            <consortium name="Genoscope - CEA"/>
            <person name="William W."/>
        </authorList>
    </citation>
    <scope>NUCLEOTIDE SEQUENCE</scope>
</reference>
<dbReference type="Proteomes" id="UP001295469">
    <property type="component" value="Chromosome C08"/>
</dbReference>
<gene>
    <name evidence="1" type="ORF">DARMORV10_C08P49950.1</name>
</gene>
<name>A0A816UYN8_BRANA</name>
<proteinExistence type="predicted"/>
<dbReference type="InterPro" id="IPR008709">
    <property type="entry name" value="Neurochondrin"/>
</dbReference>
<dbReference type="PANTHER" id="PTHR13109">
    <property type="entry name" value="NEUROCHONDRIN"/>
    <property type="match status" value="1"/>
</dbReference>
<dbReference type="AlphaFoldDB" id="A0A816UYN8"/>
<organism evidence="1">
    <name type="scientific">Brassica napus</name>
    <name type="common">Rape</name>
    <dbReference type="NCBI Taxonomy" id="3708"/>
    <lineage>
        <taxon>Eukaryota</taxon>
        <taxon>Viridiplantae</taxon>
        <taxon>Streptophyta</taxon>
        <taxon>Embryophyta</taxon>
        <taxon>Tracheophyta</taxon>
        <taxon>Spermatophyta</taxon>
        <taxon>Magnoliopsida</taxon>
        <taxon>eudicotyledons</taxon>
        <taxon>Gunneridae</taxon>
        <taxon>Pentapetalae</taxon>
        <taxon>rosids</taxon>
        <taxon>malvids</taxon>
        <taxon>Brassicales</taxon>
        <taxon>Brassicaceae</taxon>
        <taxon>Brassiceae</taxon>
        <taxon>Brassica</taxon>
    </lineage>
</organism>
<accession>A0A816UYN8</accession>